<dbReference type="Pfam" id="PF03235">
    <property type="entry name" value="GmrSD_N"/>
    <property type="match status" value="1"/>
</dbReference>
<dbReference type="Pfam" id="PF01844">
    <property type="entry name" value="HNH"/>
    <property type="match status" value="1"/>
</dbReference>
<dbReference type="OrthoDB" id="9798761at2"/>
<comment type="caution">
    <text evidence="2">The sequence shown here is derived from an EMBL/GenBank/DDBJ whole genome shotgun (WGS) entry which is preliminary data.</text>
</comment>
<reference evidence="2 3" key="1">
    <citation type="journal article" date="2018" name="Antonie Van Leeuwenhoek">
        <title>Larkinella terrae sp. nov., isolated from soil on Jeju Island, South Korea.</title>
        <authorList>
            <person name="Ten L.N."/>
            <person name="Jeon J."/>
            <person name="Park S.J."/>
            <person name="Park S."/>
            <person name="Lee S.Y."/>
            <person name="Kim M.K."/>
            <person name="Jung H.Y."/>
        </authorList>
    </citation>
    <scope>NUCLEOTIDE SEQUENCE [LARGE SCALE GENOMIC DNA]</scope>
    <source>
        <strain evidence="2 3">KCTC 52001</strain>
    </source>
</reference>
<dbReference type="GO" id="GO:0003676">
    <property type="term" value="F:nucleic acid binding"/>
    <property type="evidence" value="ECO:0007669"/>
    <property type="project" value="InterPro"/>
</dbReference>
<name>A0A7K0EGH8_9BACT</name>
<dbReference type="RefSeq" id="WP_154174318.1">
    <property type="nucleotide sequence ID" value="NZ_WJXZ01000002.1"/>
</dbReference>
<dbReference type="SMART" id="SM00507">
    <property type="entry name" value="HNHc"/>
    <property type="match status" value="1"/>
</dbReference>
<keyword evidence="3" id="KW-1185">Reference proteome</keyword>
<dbReference type="InterPro" id="IPR004919">
    <property type="entry name" value="GmrSD_N"/>
</dbReference>
<protein>
    <submittedName>
        <fullName evidence="2">DUF262 domain-containing protein</fullName>
    </submittedName>
</protein>
<dbReference type="PANTHER" id="PTHR39639:SF1">
    <property type="entry name" value="DUF262 DOMAIN-CONTAINING PROTEIN"/>
    <property type="match status" value="1"/>
</dbReference>
<dbReference type="GO" id="GO:0008270">
    <property type="term" value="F:zinc ion binding"/>
    <property type="evidence" value="ECO:0007669"/>
    <property type="project" value="InterPro"/>
</dbReference>
<gene>
    <name evidence="2" type="ORF">GJJ30_06435</name>
</gene>
<dbReference type="Gene3D" id="1.10.30.50">
    <property type="match status" value="1"/>
</dbReference>
<evidence type="ECO:0000313" key="2">
    <source>
        <dbReference type="EMBL" id="MRS60927.1"/>
    </source>
</evidence>
<dbReference type="Proteomes" id="UP000441754">
    <property type="component" value="Unassembled WGS sequence"/>
</dbReference>
<dbReference type="GO" id="GO:0004519">
    <property type="term" value="F:endonuclease activity"/>
    <property type="evidence" value="ECO:0007669"/>
    <property type="project" value="InterPro"/>
</dbReference>
<proteinExistence type="predicted"/>
<evidence type="ECO:0000259" key="1">
    <source>
        <dbReference type="SMART" id="SM00507"/>
    </source>
</evidence>
<dbReference type="AlphaFoldDB" id="A0A7K0EGH8"/>
<dbReference type="PANTHER" id="PTHR39639">
    <property type="entry name" value="CHROMOSOME 16, WHOLE GENOME SHOTGUN SEQUENCE"/>
    <property type="match status" value="1"/>
</dbReference>
<evidence type="ECO:0000313" key="3">
    <source>
        <dbReference type="Proteomes" id="UP000441754"/>
    </source>
</evidence>
<sequence>MIQLEPKSTGFRNLKNLMHRINANRETDRLSLISVEDEDVPAWQRQVVWTPDEMGLLIYSILMRYPIGLIILWQKSDGIRVPIDGRQRLTAIKEFYNGNVSIPDLPKVKEELRKKKYKLKAGDVENGYSLLSVHEKDIFEDYEPSIIQYENIGEETAMDIFVMLQGGKSLTKTEVRAALGGKLCDFITELTAYSTPNEEDESGISAPKNAFFKALSKNVKNTRKALRNIGDIIVHEIFYPNQDKHWTSLESMYREKARHLSENDKSLVYKTLENFRKSFTRKIKEKQILSPQLKSAFFILSVFKAWKEINEDFDLPNSVDFSQLLAEFENERVQNKDKYPYLNFTAALSNAGYSQNRISQRNEILKSYFLVKIPNAIPKLRAKRFFSTEQKIAIWERAKHQCEFVDDNGRCKELFHDYKEFDADHIIKWSENGLTTVENGRLLCRYHNRSNK</sequence>
<dbReference type="EMBL" id="WJXZ01000002">
    <property type="protein sequence ID" value="MRS60927.1"/>
    <property type="molecule type" value="Genomic_DNA"/>
</dbReference>
<dbReference type="InterPro" id="IPR002711">
    <property type="entry name" value="HNH"/>
</dbReference>
<feature type="domain" description="HNH nuclease" evidence="1">
    <location>
        <begin position="389"/>
        <end position="449"/>
    </location>
</feature>
<accession>A0A7K0EGH8</accession>
<dbReference type="InterPro" id="IPR003615">
    <property type="entry name" value="HNH_nuc"/>
</dbReference>
<dbReference type="CDD" id="cd00085">
    <property type="entry name" value="HNHc"/>
    <property type="match status" value="1"/>
</dbReference>
<organism evidence="2 3">
    <name type="scientific">Larkinella terrae</name>
    <dbReference type="NCBI Taxonomy" id="2025311"/>
    <lineage>
        <taxon>Bacteria</taxon>
        <taxon>Pseudomonadati</taxon>
        <taxon>Bacteroidota</taxon>
        <taxon>Cytophagia</taxon>
        <taxon>Cytophagales</taxon>
        <taxon>Spirosomataceae</taxon>
        <taxon>Larkinella</taxon>
    </lineage>
</organism>